<keyword evidence="4" id="KW-1185">Reference proteome</keyword>
<evidence type="ECO:0000313" key="3">
    <source>
        <dbReference type="EMBL" id="KAB7843292.1"/>
    </source>
</evidence>
<feature type="domain" description="DUF4097" evidence="2">
    <location>
        <begin position="120"/>
        <end position="231"/>
    </location>
</feature>
<reference evidence="3 4" key="1">
    <citation type="journal article" date="2019" name="Microb. Cell Fact.">
        <title>Exploring novel herbicidin analogues by transcriptional regulator overexpression and MS/MS molecular networking.</title>
        <authorList>
            <person name="Shi Y."/>
            <person name="Gu R."/>
            <person name="Li Y."/>
            <person name="Wang X."/>
            <person name="Ren W."/>
            <person name="Li X."/>
            <person name="Wang L."/>
            <person name="Xie Y."/>
            <person name="Hong B."/>
        </authorList>
    </citation>
    <scope>NUCLEOTIDE SEQUENCE [LARGE SCALE GENOMIC DNA]</scope>
    <source>
        <strain evidence="3 4">US-43</strain>
    </source>
</reference>
<sequence length="233" mass="24092">MSRNRTSLLALSGAALSAALLVTGCSLSDGPTKKAERTYTVRGKVTVIDAQTLGGDIRVRPLAEGADKVQVTERYEYSGPKPSPEHSLRDGKFVVKKADCGSSHRCTVHLTVLAPPSVAVELKTAGGDIVVERTSGSVDAETSGGDIRVEDSASRSVRAVTRGGDVTAAFTAVPDAVDGRTQGGDITVRVPKGDYTVDASTAGGNRKVTVPSTAGAPHRIKVHTQGGNVSVTR</sequence>
<dbReference type="PROSITE" id="PS51257">
    <property type="entry name" value="PROKAR_LIPOPROTEIN"/>
    <property type="match status" value="1"/>
</dbReference>
<dbReference type="OrthoDB" id="4456952at2"/>
<evidence type="ECO:0000259" key="2">
    <source>
        <dbReference type="Pfam" id="PF13349"/>
    </source>
</evidence>
<accession>A0A5N5W6D3</accession>
<dbReference type="Proteomes" id="UP000327000">
    <property type="component" value="Unassembled WGS sequence"/>
</dbReference>
<proteinExistence type="predicted"/>
<name>A0A5N5W6D3_STRMB</name>
<keyword evidence="1" id="KW-0732">Signal</keyword>
<dbReference type="InterPro" id="IPR025164">
    <property type="entry name" value="Toastrack_DUF4097"/>
</dbReference>
<protein>
    <submittedName>
        <fullName evidence="3">DUF4097 domain-containing protein</fullName>
    </submittedName>
</protein>
<evidence type="ECO:0000256" key="1">
    <source>
        <dbReference type="SAM" id="SignalP"/>
    </source>
</evidence>
<feature type="signal peptide" evidence="1">
    <location>
        <begin position="1"/>
        <end position="28"/>
    </location>
</feature>
<evidence type="ECO:0000313" key="4">
    <source>
        <dbReference type="Proteomes" id="UP000327000"/>
    </source>
</evidence>
<gene>
    <name evidence="3" type="ORF">FRZ00_18290</name>
</gene>
<feature type="chain" id="PRO_5039322024" evidence="1">
    <location>
        <begin position="29"/>
        <end position="233"/>
    </location>
</feature>
<dbReference type="RefSeq" id="WP_004943338.1">
    <property type="nucleotide sequence ID" value="NZ_JBFADJ010000014.1"/>
</dbReference>
<dbReference type="EMBL" id="VOKX01000033">
    <property type="protein sequence ID" value="KAB7843292.1"/>
    <property type="molecule type" value="Genomic_DNA"/>
</dbReference>
<comment type="caution">
    <text evidence="3">The sequence shown here is derived from an EMBL/GenBank/DDBJ whole genome shotgun (WGS) entry which is preliminary data.</text>
</comment>
<organism evidence="3 4">
    <name type="scientific">Streptomyces mobaraensis</name>
    <name type="common">Streptoverticillium mobaraense</name>
    <dbReference type="NCBI Taxonomy" id="35621"/>
    <lineage>
        <taxon>Bacteria</taxon>
        <taxon>Bacillati</taxon>
        <taxon>Actinomycetota</taxon>
        <taxon>Actinomycetes</taxon>
        <taxon>Kitasatosporales</taxon>
        <taxon>Streptomycetaceae</taxon>
        <taxon>Streptomyces</taxon>
    </lineage>
</organism>
<dbReference type="AlphaFoldDB" id="A0A5N5W6D3"/>
<dbReference type="Pfam" id="PF13349">
    <property type="entry name" value="DUF4097"/>
    <property type="match status" value="1"/>
</dbReference>